<keyword evidence="4" id="KW-1185">Reference proteome</keyword>
<keyword evidence="2" id="KW-1133">Transmembrane helix</keyword>
<evidence type="ECO:0000256" key="1">
    <source>
        <dbReference type="SAM" id="MobiDB-lite"/>
    </source>
</evidence>
<evidence type="ECO:0000313" key="3">
    <source>
        <dbReference type="EMBL" id="MDT0301957.1"/>
    </source>
</evidence>
<feature type="transmembrane region" description="Helical" evidence="2">
    <location>
        <begin position="99"/>
        <end position="119"/>
    </location>
</feature>
<dbReference type="RefSeq" id="WP_311544428.1">
    <property type="nucleotide sequence ID" value="NZ_JAVREK010000005.1"/>
</dbReference>
<feature type="transmembrane region" description="Helical" evidence="2">
    <location>
        <begin position="55"/>
        <end position="79"/>
    </location>
</feature>
<gene>
    <name evidence="3" type="ORF">RM446_07505</name>
</gene>
<feature type="region of interest" description="Disordered" evidence="1">
    <location>
        <begin position="1"/>
        <end position="31"/>
    </location>
</feature>
<evidence type="ECO:0000256" key="2">
    <source>
        <dbReference type="SAM" id="Phobius"/>
    </source>
</evidence>
<feature type="transmembrane region" description="Helical" evidence="2">
    <location>
        <begin position="177"/>
        <end position="197"/>
    </location>
</feature>
<organism evidence="3 4">
    <name type="scientific">Streptomonospora wellingtoniae</name>
    <dbReference type="NCBI Taxonomy" id="3075544"/>
    <lineage>
        <taxon>Bacteria</taxon>
        <taxon>Bacillati</taxon>
        <taxon>Actinomycetota</taxon>
        <taxon>Actinomycetes</taxon>
        <taxon>Streptosporangiales</taxon>
        <taxon>Nocardiopsidaceae</taxon>
        <taxon>Streptomonospora</taxon>
    </lineage>
</organism>
<keyword evidence="2" id="KW-0812">Transmembrane</keyword>
<comment type="caution">
    <text evidence="3">The sequence shown here is derived from an EMBL/GenBank/DDBJ whole genome shotgun (WGS) entry which is preliminary data.</text>
</comment>
<dbReference type="EMBL" id="JAVREK010000005">
    <property type="protein sequence ID" value="MDT0301957.1"/>
    <property type="molecule type" value="Genomic_DNA"/>
</dbReference>
<sequence>MTAGRLGSYRRARGNTQEPPRPQWKRSRPRGAAATVGVGDASFSRRFRDSALERVLVSPWAGPLTWVAVTTSMTAPFLGRFTALVLGALALQPAWAGHALAYSIGACAGAGLAALTAVVRRKRCAAAERGADARLKRAARLVLHRGELADDPAANRIAASLGRIHLREGWTPLAARMVRVFAGGTVVALAVALYFIYAGSGAAGIAEFAGVAVQLLGLTTAAAAVSLPARLHTNSRRIVALQAAEAWSGAPGRPTRSADSGCPVM</sequence>
<accession>A0ABU2KS14</accession>
<protein>
    <submittedName>
        <fullName evidence="3">Uncharacterized protein</fullName>
    </submittedName>
</protein>
<feature type="transmembrane region" description="Helical" evidence="2">
    <location>
        <begin position="203"/>
        <end position="227"/>
    </location>
</feature>
<proteinExistence type="predicted"/>
<evidence type="ECO:0000313" key="4">
    <source>
        <dbReference type="Proteomes" id="UP001183226"/>
    </source>
</evidence>
<name>A0ABU2KS14_9ACTN</name>
<keyword evidence="2" id="KW-0472">Membrane</keyword>
<dbReference type="Proteomes" id="UP001183226">
    <property type="component" value="Unassembled WGS sequence"/>
</dbReference>
<reference evidence="4" key="1">
    <citation type="submission" date="2023-07" db="EMBL/GenBank/DDBJ databases">
        <title>30 novel species of actinomycetes from the DSMZ collection.</title>
        <authorList>
            <person name="Nouioui I."/>
        </authorList>
    </citation>
    <scope>NUCLEOTIDE SEQUENCE [LARGE SCALE GENOMIC DNA]</scope>
    <source>
        <strain evidence="4">DSM 45055</strain>
    </source>
</reference>